<dbReference type="EMBL" id="JBEPNZ010000001">
    <property type="protein sequence ID" value="MET3943755.1"/>
    <property type="molecule type" value="Genomic_DNA"/>
</dbReference>
<reference evidence="2 5" key="2">
    <citation type="submission" date="2024-06" db="EMBL/GenBank/DDBJ databases">
        <title>Sequencing the genomes of 1000 actinobacteria strains.</title>
        <authorList>
            <person name="Klenk H.-P."/>
        </authorList>
    </citation>
    <scope>NUCLEOTIDE SEQUENCE [LARGE SCALE GENOMIC DNA]</scope>
    <source>
        <strain evidence="2 5">DSM 44265</strain>
    </source>
</reference>
<dbReference type="Pfam" id="PF20381">
    <property type="entry name" value="Rv1476"/>
    <property type="match status" value="1"/>
</dbReference>
<dbReference type="AlphaFoldDB" id="A0A7X6REH2"/>
<reference evidence="3 4" key="1">
    <citation type="submission" date="2020-04" db="EMBL/GenBank/DDBJ databases">
        <title>MicrobeNet Type strains.</title>
        <authorList>
            <person name="Nicholson A.C."/>
        </authorList>
    </citation>
    <scope>NUCLEOTIDE SEQUENCE [LARGE SCALE GENOMIC DNA]</scope>
    <source>
        <strain evidence="3 4">ATCC 700355</strain>
    </source>
</reference>
<evidence type="ECO:0008006" key="6">
    <source>
        <dbReference type="Google" id="ProtNLM"/>
    </source>
</evidence>
<feature type="transmembrane region" description="Helical" evidence="1">
    <location>
        <begin position="132"/>
        <end position="151"/>
    </location>
</feature>
<keyword evidence="1" id="KW-0472">Membrane</keyword>
<dbReference type="Proteomes" id="UP000554284">
    <property type="component" value="Unassembled WGS sequence"/>
</dbReference>
<keyword evidence="1" id="KW-0812">Transmembrane</keyword>
<protein>
    <recommendedName>
        <fullName evidence="6">1-deoxy-D-xylulose-5-phosphate synthase</fullName>
    </recommendedName>
</protein>
<dbReference type="RefSeq" id="WP_168683837.1">
    <property type="nucleotide sequence ID" value="NZ_JAAXPF010000002.1"/>
</dbReference>
<evidence type="ECO:0000313" key="2">
    <source>
        <dbReference type="EMBL" id="MET3943755.1"/>
    </source>
</evidence>
<gene>
    <name evidence="3" type="ORF">HF989_02845</name>
    <name evidence="2" type="ORF">JOF50_000554</name>
</gene>
<dbReference type="InterPro" id="IPR046498">
    <property type="entry name" value="Rv1476-like"/>
</dbReference>
<sequence length="156" mass="16146">MQTETTFQDLVSQLDSSAVAFGTDNPVNAELGAALRDTLANADTAGFDPVGIIVLEQTPPVVADLRDLAQDAATEAGLDTVLVRTPHVAVGASDSLTRAQVERGERAMVAQRDYPAGVDAFVDAATSFSVNWPLVTAVSLLALAAAALVAARAARR</sequence>
<evidence type="ECO:0000313" key="5">
    <source>
        <dbReference type="Proteomes" id="UP001549139"/>
    </source>
</evidence>
<proteinExistence type="predicted"/>
<organism evidence="3 4">
    <name type="scientific">Corynebacterium mucifaciens</name>
    <dbReference type="NCBI Taxonomy" id="57171"/>
    <lineage>
        <taxon>Bacteria</taxon>
        <taxon>Bacillati</taxon>
        <taxon>Actinomycetota</taxon>
        <taxon>Actinomycetes</taxon>
        <taxon>Mycobacteriales</taxon>
        <taxon>Corynebacteriaceae</taxon>
        <taxon>Corynebacterium</taxon>
    </lineage>
</organism>
<dbReference type="EMBL" id="JAAXPF010000002">
    <property type="protein sequence ID" value="NKY68313.1"/>
    <property type="molecule type" value="Genomic_DNA"/>
</dbReference>
<evidence type="ECO:0000313" key="4">
    <source>
        <dbReference type="Proteomes" id="UP000554284"/>
    </source>
</evidence>
<name>A0A7X6REH2_9CORY</name>
<evidence type="ECO:0000256" key="1">
    <source>
        <dbReference type="SAM" id="Phobius"/>
    </source>
</evidence>
<comment type="caution">
    <text evidence="3">The sequence shown here is derived from an EMBL/GenBank/DDBJ whole genome shotgun (WGS) entry which is preliminary data.</text>
</comment>
<accession>A0A7X6REH2</accession>
<keyword evidence="1" id="KW-1133">Transmembrane helix</keyword>
<dbReference type="Proteomes" id="UP001549139">
    <property type="component" value="Unassembled WGS sequence"/>
</dbReference>
<keyword evidence="5" id="KW-1185">Reference proteome</keyword>
<evidence type="ECO:0000313" key="3">
    <source>
        <dbReference type="EMBL" id="NKY68313.1"/>
    </source>
</evidence>